<evidence type="ECO:0000259" key="3">
    <source>
        <dbReference type="SMART" id="SM01274"/>
    </source>
</evidence>
<dbReference type="InterPro" id="IPR001891">
    <property type="entry name" value="Malic_OxRdtase"/>
</dbReference>
<dbReference type="InterPro" id="IPR036291">
    <property type="entry name" value="NAD(P)-bd_dom_sf"/>
</dbReference>
<reference evidence="4 5" key="1">
    <citation type="submission" date="2019-12" db="EMBL/GenBank/DDBJ databases">
        <authorList>
            <person name="Alioto T."/>
            <person name="Alioto T."/>
            <person name="Gomez Garrido J."/>
        </authorList>
    </citation>
    <scope>NUCLEOTIDE SEQUENCE [LARGE SCALE GENOMIC DNA]</scope>
</reference>
<evidence type="ECO:0000313" key="4">
    <source>
        <dbReference type="EMBL" id="CAA2973569.1"/>
    </source>
</evidence>
<dbReference type="EMBL" id="CACTIH010002111">
    <property type="protein sequence ID" value="CAA2973569.1"/>
    <property type="molecule type" value="Genomic_DNA"/>
</dbReference>
<dbReference type="Gene3D" id="3.40.50.720">
    <property type="entry name" value="NAD(P)-binding Rossmann-like Domain"/>
    <property type="match status" value="1"/>
</dbReference>
<comment type="cofactor">
    <cofactor evidence="2">
        <name>Mg(2+)</name>
        <dbReference type="ChEBI" id="CHEBI:18420"/>
    </cofactor>
    <cofactor evidence="2">
        <name>Mn(2+)</name>
        <dbReference type="ChEBI" id="CHEBI:29035"/>
    </cofactor>
    <text evidence="2">Divalent metal cations. Prefers magnesium or manganese.</text>
</comment>
<dbReference type="SMART" id="SM01274">
    <property type="entry name" value="malic"/>
    <property type="match status" value="1"/>
</dbReference>
<organism evidence="4 5">
    <name type="scientific">Olea europaea subsp. europaea</name>
    <dbReference type="NCBI Taxonomy" id="158383"/>
    <lineage>
        <taxon>Eukaryota</taxon>
        <taxon>Viridiplantae</taxon>
        <taxon>Streptophyta</taxon>
        <taxon>Embryophyta</taxon>
        <taxon>Tracheophyta</taxon>
        <taxon>Spermatophyta</taxon>
        <taxon>Magnoliopsida</taxon>
        <taxon>eudicotyledons</taxon>
        <taxon>Gunneridae</taxon>
        <taxon>Pentapetalae</taxon>
        <taxon>asterids</taxon>
        <taxon>lamiids</taxon>
        <taxon>Lamiales</taxon>
        <taxon>Oleaceae</taxon>
        <taxon>Oleeae</taxon>
        <taxon>Olea</taxon>
    </lineage>
</organism>
<dbReference type="InterPro" id="IPR012301">
    <property type="entry name" value="Malic_N_dom"/>
</dbReference>
<keyword evidence="5" id="KW-1185">Reference proteome</keyword>
<dbReference type="GO" id="GO:0006108">
    <property type="term" value="P:malate metabolic process"/>
    <property type="evidence" value="ECO:0007669"/>
    <property type="project" value="TreeGrafter"/>
</dbReference>
<sequence length="326" mass="37076">MFIVNGNTFLNKSLSGATQSLSTVYTKSGSSISGGGYCEFKWASWRLKRQRVDGEYFERSGENGYQLLRDPYYNKGLAFAEKKRDAYFLHGLLSPGLVSQEIQVKKMMHNMHQYQVPLQRNVFRQSQGLFISLKEKGRIFEVLKNWPEKKIQVIVVTDGKWILGLRYLGYQGMGIPVGKLSLYSALGGICPSACLPVTIDVGMNNETLLEDEFYIGLRRMRATGQEYSELLYEFMSAVKQNYGEKVLIQFEDAAIIMDLISFRREAGPGIVELIALEISKKTGAPLEETRKKIWLMDSKGLIVSSRMESLQHFKRPWATNMNLSTI</sequence>
<dbReference type="GO" id="GO:0051287">
    <property type="term" value="F:NAD binding"/>
    <property type="evidence" value="ECO:0007669"/>
    <property type="project" value="InterPro"/>
</dbReference>
<dbReference type="Pfam" id="PF03949">
    <property type="entry name" value="Malic_M"/>
    <property type="match status" value="1"/>
</dbReference>
<evidence type="ECO:0000256" key="1">
    <source>
        <dbReference type="ARBA" id="ARBA00008785"/>
    </source>
</evidence>
<dbReference type="AlphaFoldDB" id="A0A8S0R363"/>
<protein>
    <submittedName>
        <fullName evidence="4">NADP-dependent malic enzyme, chloroplastic-like</fullName>
    </submittedName>
</protein>
<accession>A0A8S0R363</accession>
<dbReference type="PANTHER" id="PTHR23406">
    <property type="entry name" value="MALIC ENZYME-RELATED"/>
    <property type="match status" value="1"/>
</dbReference>
<keyword evidence="2" id="KW-0479">Metal-binding</keyword>
<dbReference type="Proteomes" id="UP000594638">
    <property type="component" value="Unassembled WGS sequence"/>
</dbReference>
<comment type="similarity">
    <text evidence="1">Belongs to the malic enzymes family.</text>
</comment>
<feature type="domain" description="Malic enzyme N-terminal" evidence="3">
    <location>
        <begin position="107"/>
        <end position="260"/>
    </location>
</feature>
<dbReference type="InterPro" id="IPR046346">
    <property type="entry name" value="Aminoacid_DH-like_N_sf"/>
</dbReference>
<dbReference type="PRINTS" id="PR00072">
    <property type="entry name" value="MALOXRDTASE"/>
</dbReference>
<feature type="binding site" evidence="2">
    <location>
        <position position="252"/>
    </location>
    <ligand>
        <name>a divalent metal cation</name>
        <dbReference type="ChEBI" id="CHEBI:60240"/>
    </ligand>
</feature>
<name>A0A8S0R363_OLEEU</name>
<dbReference type="Gene3D" id="3.40.50.10380">
    <property type="entry name" value="Malic enzyme, N-terminal domain"/>
    <property type="match status" value="2"/>
</dbReference>
<feature type="binding site" evidence="2">
    <location>
        <position position="251"/>
    </location>
    <ligand>
        <name>a divalent metal cation</name>
        <dbReference type="ChEBI" id="CHEBI:60240"/>
    </ligand>
</feature>
<dbReference type="OrthoDB" id="5365701at2759"/>
<evidence type="ECO:0000256" key="2">
    <source>
        <dbReference type="PIRSR" id="PIRSR000106-3"/>
    </source>
</evidence>
<dbReference type="Pfam" id="PF00390">
    <property type="entry name" value="malic"/>
    <property type="match status" value="1"/>
</dbReference>
<proteinExistence type="inferred from homology"/>
<dbReference type="PIRSF" id="PIRSF000106">
    <property type="entry name" value="ME"/>
    <property type="match status" value="1"/>
</dbReference>
<dbReference type="InterPro" id="IPR012302">
    <property type="entry name" value="Malic_NAD-bd"/>
</dbReference>
<dbReference type="InterPro" id="IPR037062">
    <property type="entry name" value="Malic_N_dom_sf"/>
</dbReference>
<evidence type="ECO:0000313" key="5">
    <source>
        <dbReference type="Proteomes" id="UP000594638"/>
    </source>
</evidence>
<dbReference type="Gramene" id="OE9A029072T1">
    <property type="protein sequence ID" value="OE9A029072C1"/>
    <property type="gene ID" value="OE9A029072"/>
</dbReference>
<dbReference type="SUPFAM" id="SSF51735">
    <property type="entry name" value="NAD(P)-binding Rossmann-fold domains"/>
    <property type="match status" value="1"/>
</dbReference>
<comment type="caution">
    <text evidence="4">The sequence shown here is derived from an EMBL/GenBank/DDBJ whole genome shotgun (WGS) entry which is preliminary data.</text>
</comment>
<dbReference type="PANTHER" id="PTHR23406:SF76">
    <property type="entry name" value="NADP-DEPENDENT MALIC ENZYME 4, CHLOROPLASTIC"/>
    <property type="match status" value="1"/>
</dbReference>
<gene>
    <name evidence="4" type="ORF">OLEA9_A029072</name>
</gene>
<dbReference type="GO" id="GO:0004473">
    <property type="term" value="F:malate dehydrogenase (decarboxylating) (NADP+) activity"/>
    <property type="evidence" value="ECO:0007669"/>
    <property type="project" value="TreeGrafter"/>
</dbReference>
<dbReference type="SUPFAM" id="SSF53223">
    <property type="entry name" value="Aminoacid dehydrogenase-like, N-terminal domain"/>
    <property type="match status" value="1"/>
</dbReference>
<dbReference type="GO" id="GO:0009507">
    <property type="term" value="C:chloroplast"/>
    <property type="evidence" value="ECO:0007669"/>
    <property type="project" value="TreeGrafter"/>
</dbReference>
<dbReference type="GO" id="GO:0046872">
    <property type="term" value="F:metal ion binding"/>
    <property type="evidence" value="ECO:0007669"/>
    <property type="project" value="UniProtKB-KW"/>
</dbReference>